<dbReference type="PANTHER" id="PTHR42988">
    <property type="entry name" value="PHOSPHOHYDROLASE"/>
    <property type="match status" value="1"/>
</dbReference>
<dbReference type="InterPro" id="IPR050884">
    <property type="entry name" value="CNP_phosphodiesterase-III"/>
</dbReference>
<name>A0ABS4MEE7_9LACO</name>
<dbReference type="Proteomes" id="UP001519292">
    <property type="component" value="Unassembled WGS sequence"/>
</dbReference>
<evidence type="ECO:0000256" key="1">
    <source>
        <dbReference type="ARBA" id="ARBA00022723"/>
    </source>
</evidence>
<dbReference type="InterPro" id="IPR029052">
    <property type="entry name" value="Metallo-depent_PP-like"/>
</dbReference>
<proteinExistence type="inferred from homology"/>
<gene>
    <name evidence="6" type="ORF">J2Z60_001194</name>
</gene>
<feature type="domain" description="Calcineurin-like phosphoesterase" evidence="5">
    <location>
        <begin position="9"/>
        <end position="249"/>
    </location>
</feature>
<dbReference type="Pfam" id="PF00149">
    <property type="entry name" value="Metallophos"/>
    <property type="match status" value="1"/>
</dbReference>
<evidence type="ECO:0000256" key="2">
    <source>
        <dbReference type="ARBA" id="ARBA00022801"/>
    </source>
</evidence>
<evidence type="ECO:0000259" key="5">
    <source>
        <dbReference type="Pfam" id="PF00149"/>
    </source>
</evidence>
<reference evidence="6 7" key="1">
    <citation type="submission" date="2021-03" db="EMBL/GenBank/DDBJ databases">
        <title>Genomic Encyclopedia of Type Strains, Phase IV (KMG-IV): sequencing the most valuable type-strain genomes for metagenomic binning, comparative biology and taxonomic classification.</title>
        <authorList>
            <person name="Goeker M."/>
        </authorList>
    </citation>
    <scope>NUCLEOTIDE SEQUENCE [LARGE SCALE GENOMIC DNA]</scope>
    <source>
        <strain evidence="6 7">DSM 101872</strain>
    </source>
</reference>
<dbReference type="EMBL" id="JAGGLU010000005">
    <property type="protein sequence ID" value="MBP2058019.1"/>
    <property type="molecule type" value="Genomic_DNA"/>
</dbReference>
<comment type="caution">
    <text evidence="6">The sequence shown here is derived from an EMBL/GenBank/DDBJ whole genome shotgun (WGS) entry which is preliminary data.</text>
</comment>
<dbReference type="InterPro" id="IPR004843">
    <property type="entry name" value="Calcineurin-like_PHP"/>
</dbReference>
<evidence type="ECO:0000313" key="7">
    <source>
        <dbReference type="Proteomes" id="UP001519292"/>
    </source>
</evidence>
<dbReference type="RefSeq" id="WP_209686756.1">
    <property type="nucleotide sequence ID" value="NZ_JAGGLU010000005.1"/>
</dbReference>
<dbReference type="SUPFAM" id="SSF56300">
    <property type="entry name" value="Metallo-dependent phosphatases"/>
    <property type="match status" value="1"/>
</dbReference>
<accession>A0ABS4MEE7</accession>
<evidence type="ECO:0000256" key="4">
    <source>
        <dbReference type="ARBA" id="ARBA00025742"/>
    </source>
</evidence>
<keyword evidence="1" id="KW-0479">Metal-binding</keyword>
<keyword evidence="3" id="KW-0408">Iron</keyword>
<organism evidence="6 7">
    <name type="scientific">Lactobacillus colini</name>
    <dbReference type="NCBI Taxonomy" id="1819254"/>
    <lineage>
        <taxon>Bacteria</taxon>
        <taxon>Bacillati</taxon>
        <taxon>Bacillota</taxon>
        <taxon>Bacilli</taxon>
        <taxon>Lactobacillales</taxon>
        <taxon>Lactobacillaceae</taxon>
        <taxon>Lactobacillus</taxon>
    </lineage>
</organism>
<sequence length="410" mass="47081">MITQEKNPKFWVISDTHLIAKDLHDNGQAFAQMQKTSQGKDLYYQEEALSNFVKMANEKKPAAIVVCGDVTFNGERISAQKFAKIFSKLTDTKLLVLPGNHDIYDGWAREFKNNKQYYTGQISPTFWRDIFKTSYAGDVSEDAGSLAYSVQFNPDYLFICLDSNYYSNEESSTAPATAGKIGQDQLSWLKEQLEWGQQQNLKSILFMHHNLYAHNKLVNKNYVVDDTAKLRQLCKQYDVRLVFSGHIHAQHIMPPQNNIPTTEIVTSSFCTTDQGYGVIEVSPNELNYQRCSFDMTPYLSDREKKNWTLTHFRSYLKNLQLGALATELVQSELKKDPQGLDLVREMGHIFGGISYNFFIGQNHISYEQIDHLHASPAYQKLINDYPRHAAYLNSLYDTSQHSNLKVIIKY</sequence>
<keyword evidence="2" id="KW-0378">Hydrolase</keyword>
<protein>
    <submittedName>
        <fullName evidence="6">Phosphodiesterase</fullName>
    </submittedName>
</protein>
<evidence type="ECO:0000256" key="3">
    <source>
        <dbReference type="ARBA" id="ARBA00023004"/>
    </source>
</evidence>
<dbReference type="Gene3D" id="3.60.21.10">
    <property type="match status" value="1"/>
</dbReference>
<evidence type="ECO:0000313" key="6">
    <source>
        <dbReference type="EMBL" id="MBP2058019.1"/>
    </source>
</evidence>
<dbReference type="PANTHER" id="PTHR42988:SF2">
    <property type="entry name" value="CYCLIC NUCLEOTIDE PHOSPHODIESTERASE CBUA0032-RELATED"/>
    <property type="match status" value="1"/>
</dbReference>
<comment type="similarity">
    <text evidence="4">Belongs to the cyclic nucleotide phosphodiesterase class-III family.</text>
</comment>
<keyword evidence="7" id="KW-1185">Reference proteome</keyword>